<accession>A0ABY8Q1I6</accession>
<dbReference type="InterPro" id="IPR037185">
    <property type="entry name" value="EmrE-like"/>
</dbReference>
<evidence type="ECO:0000259" key="6">
    <source>
        <dbReference type="Pfam" id="PF00892"/>
    </source>
</evidence>
<feature type="transmembrane region" description="Helical" evidence="5">
    <location>
        <begin position="227"/>
        <end position="246"/>
    </location>
</feature>
<dbReference type="Proteomes" id="UP001230978">
    <property type="component" value="Chromosome"/>
</dbReference>
<feature type="transmembrane region" description="Helical" evidence="5">
    <location>
        <begin position="192"/>
        <end position="215"/>
    </location>
</feature>
<feature type="transmembrane region" description="Helical" evidence="5">
    <location>
        <begin position="36"/>
        <end position="53"/>
    </location>
</feature>
<reference evidence="7 8" key="1">
    <citation type="submission" date="2023-04" db="EMBL/GenBank/DDBJ databases">
        <title>YMD61, complete Genome.</title>
        <authorList>
            <person name="Zhang J."/>
        </authorList>
    </citation>
    <scope>NUCLEOTIDE SEQUENCE [LARGE SCALE GENOMIC DNA]</scope>
    <source>
        <strain evidence="7 8">YMD61</strain>
    </source>
</reference>
<evidence type="ECO:0000256" key="4">
    <source>
        <dbReference type="ARBA" id="ARBA00023136"/>
    </source>
</evidence>
<feature type="transmembrane region" description="Helical" evidence="5">
    <location>
        <begin position="163"/>
        <end position="186"/>
    </location>
</feature>
<proteinExistence type="predicted"/>
<feature type="transmembrane region" description="Helical" evidence="5">
    <location>
        <begin position="86"/>
        <end position="106"/>
    </location>
</feature>
<comment type="subcellular location">
    <subcellularLocation>
        <location evidence="1">Membrane</location>
        <topology evidence="1">Multi-pass membrane protein</topology>
    </subcellularLocation>
</comment>
<evidence type="ECO:0000313" key="7">
    <source>
        <dbReference type="EMBL" id="WGV14600.1"/>
    </source>
</evidence>
<evidence type="ECO:0000313" key="8">
    <source>
        <dbReference type="Proteomes" id="UP001230978"/>
    </source>
</evidence>
<dbReference type="PANTHER" id="PTHR32322">
    <property type="entry name" value="INNER MEMBRANE TRANSPORTER"/>
    <property type="match status" value="1"/>
</dbReference>
<dbReference type="RefSeq" id="WP_281463723.1">
    <property type="nucleotide sequence ID" value="NZ_CP124535.1"/>
</dbReference>
<keyword evidence="3 5" id="KW-1133">Transmembrane helix</keyword>
<sequence>MRLFLLTALVMVAFAANSVLNRLAVGAGEIGAVEFALIRLLAGAVVLLALVAIRGRGWRGATIAGVAGLAVYLFGFSLAYGHLDAGTGALILFGVVQMTMFGGALLSGEAVPMRRWAGAGLALAGLAVLVAPAGGAWTGFAAMAAAGLGWGIYSLAGRGARDALAATAGNFALALIPAAGVALAVGVEFEAVTAWGVVLAVLSGAVTSGLGYALWYAVLPALGAARAGVAQLTVPLIAAAGGAVLIGEGVGWRFALAAALVLGGVLLASLPRAALKGDG</sequence>
<keyword evidence="4 5" id="KW-0472">Membrane</keyword>
<feature type="transmembrane region" description="Helical" evidence="5">
    <location>
        <begin position="60"/>
        <end position="80"/>
    </location>
</feature>
<protein>
    <submittedName>
        <fullName evidence="7">DMT family transporter</fullName>
    </submittedName>
</protein>
<dbReference type="InterPro" id="IPR000620">
    <property type="entry name" value="EamA_dom"/>
</dbReference>
<name>A0ABY8Q1I6_9RHOB</name>
<feature type="transmembrane region" description="Helical" evidence="5">
    <location>
        <begin position="252"/>
        <end position="270"/>
    </location>
</feature>
<organism evidence="7 8">
    <name type="scientific">Fuscovulum ytuae</name>
    <dbReference type="NCBI Taxonomy" id="3042299"/>
    <lineage>
        <taxon>Bacteria</taxon>
        <taxon>Pseudomonadati</taxon>
        <taxon>Pseudomonadota</taxon>
        <taxon>Alphaproteobacteria</taxon>
        <taxon>Rhodobacterales</taxon>
        <taxon>Paracoccaceae</taxon>
        <taxon>Fuscovulum</taxon>
    </lineage>
</organism>
<keyword evidence="8" id="KW-1185">Reference proteome</keyword>
<gene>
    <name evidence="7" type="ORF">QF092_09815</name>
</gene>
<keyword evidence="2 5" id="KW-0812">Transmembrane</keyword>
<evidence type="ECO:0000256" key="1">
    <source>
        <dbReference type="ARBA" id="ARBA00004141"/>
    </source>
</evidence>
<evidence type="ECO:0000256" key="5">
    <source>
        <dbReference type="SAM" id="Phobius"/>
    </source>
</evidence>
<evidence type="ECO:0000256" key="3">
    <source>
        <dbReference type="ARBA" id="ARBA00022989"/>
    </source>
</evidence>
<evidence type="ECO:0000256" key="2">
    <source>
        <dbReference type="ARBA" id="ARBA00022692"/>
    </source>
</evidence>
<dbReference type="PANTHER" id="PTHR32322:SF9">
    <property type="entry name" value="AMINO-ACID METABOLITE EFFLUX PUMP-RELATED"/>
    <property type="match status" value="1"/>
</dbReference>
<dbReference type="EMBL" id="CP124535">
    <property type="protein sequence ID" value="WGV14600.1"/>
    <property type="molecule type" value="Genomic_DNA"/>
</dbReference>
<feature type="domain" description="EamA" evidence="6">
    <location>
        <begin position="139"/>
        <end position="269"/>
    </location>
</feature>
<dbReference type="SUPFAM" id="SSF103481">
    <property type="entry name" value="Multidrug resistance efflux transporter EmrE"/>
    <property type="match status" value="2"/>
</dbReference>
<dbReference type="Pfam" id="PF00892">
    <property type="entry name" value="EamA"/>
    <property type="match status" value="1"/>
</dbReference>
<dbReference type="InterPro" id="IPR050638">
    <property type="entry name" value="AA-Vitamin_Transporters"/>
</dbReference>